<evidence type="ECO:0000313" key="3">
    <source>
        <dbReference type="EMBL" id="ANZ75192.1"/>
    </source>
</evidence>
<evidence type="ECO:0000256" key="1">
    <source>
        <dbReference type="SAM" id="Coils"/>
    </source>
</evidence>
<sequence length="559" mass="65223">MSFEIQELRNQLELSKANHQIEYSNLLSRLDSQNRDIQDLKGDKDFLYQRNLKLVEQIDQLKKENKILLSQNDKKLVEQQLIDSKDEYESKLEELEEQNITLIRELNSLKNDVTVKTNRLKLLESQLDESNRELSQAREENERLKENQTPSIESPAHDESKLYENELSQLIQKVTKLEQENEHLLNLSKSSKLDHELLLYLKESNKQMEFKAHNYDRLVKDNSKLSKKLAQYQSKFQNFNSEEVESTQNLLKKINMLEDLNKAKELALNVLREDLFRVHSAQLETVDQLAKLQKQLQSLKLEISDKELDISRLSIQVGLKDKHLLFMKDQMENISLERDFYRKKMNGNENIEKPDSADKALLEKLNSLCQEFEIQVAHISSLTESRNSKRQKIEEEGAVLPDKNEQILQLSKEKQELSIKLSELETELRSRDEQIKKLAATNHVTETSVETANTSTTSVSKELFDHLFEENQQLESKVSEFQVSYLSIKELSERELKEYEDIVEKILGLKVTKIGDYIVRLQKNDSEYVVITIKEGKLALVESKADLKGFKMPLADLIE</sequence>
<reference evidence="3 4" key="1">
    <citation type="submission" date="2016-02" db="EMBL/GenBank/DDBJ databases">
        <title>Comparative genomic and transcriptomic foundation for Pichia pastoris.</title>
        <authorList>
            <person name="Love K.R."/>
            <person name="Shah K.A."/>
            <person name="Whittaker C.A."/>
            <person name="Wu J."/>
            <person name="Bartlett M.C."/>
            <person name="Ma D."/>
            <person name="Leeson R.L."/>
            <person name="Priest M."/>
            <person name="Young S.K."/>
            <person name="Love J.C."/>
        </authorList>
    </citation>
    <scope>NUCLEOTIDE SEQUENCE [LARGE SCALE GENOMIC DNA]</scope>
    <source>
        <strain evidence="3 4">ATCC 28485</strain>
    </source>
</reference>
<feature type="coiled-coil region" evidence="1">
    <location>
        <begin position="407"/>
        <end position="441"/>
    </location>
</feature>
<feature type="region of interest" description="Disordered" evidence="2">
    <location>
        <begin position="128"/>
        <end position="160"/>
    </location>
</feature>
<proteinExistence type="predicted"/>
<keyword evidence="1" id="KW-0175">Coiled coil</keyword>
<keyword evidence="4" id="KW-1185">Reference proteome</keyword>
<feature type="coiled-coil region" evidence="1">
    <location>
        <begin position="215"/>
        <end position="316"/>
    </location>
</feature>
<dbReference type="Proteomes" id="UP000094565">
    <property type="component" value="Chromosome 2"/>
</dbReference>
<protein>
    <submittedName>
        <fullName evidence="3">BA75_02598T0</fullName>
    </submittedName>
</protein>
<gene>
    <name evidence="3" type="ORF">ATY40_BA7502598</name>
</gene>
<feature type="compositionally biased region" description="Basic and acidic residues" evidence="2">
    <location>
        <begin position="129"/>
        <end position="146"/>
    </location>
</feature>
<evidence type="ECO:0000313" key="4">
    <source>
        <dbReference type="Proteomes" id="UP000094565"/>
    </source>
</evidence>
<organism evidence="3 4">
    <name type="scientific">Komagataella pastoris</name>
    <name type="common">Yeast</name>
    <name type="synonym">Pichia pastoris</name>
    <dbReference type="NCBI Taxonomy" id="4922"/>
    <lineage>
        <taxon>Eukaryota</taxon>
        <taxon>Fungi</taxon>
        <taxon>Dikarya</taxon>
        <taxon>Ascomycota</taxon>
        <taxon>Saccharomycotina</taxon>
        <taxon>Pichiomycetes</taxon>
        <taxon>Pichiales</taxon>
        <taxon>Pichiaceae</taxon>
        <taxon>Komagataella</taxon>
    </lineage>
</organism>
<dbReference type="OrthoDB" id="10329425at2759"/>
<dbReference type="EMBL" id="CP014585">
    <property type="protein sequence ID" value="ANZ75192.1"/>
    <property type="molecule type" value="Genomic_DNA"/>
</dbReference>
<evidence type="ECO:0000256" key="2">
    <source>
        <dbReference type="SAM" id="MobiDB-lite"/>
    </source>
</evidence>
<name>A0A1B2JB40_PICPA</name>
<accession>A0A1B2JB40</accession>
<dbReference type="AlphaFoldDB" id="A0A1B2JB40"/>